<protein>
    <recommendedName>
        <fullName evidence="2">PF03932 family protein CutC</fullName>
    </recommendedName>
</protein>
<comment type="caution">
    <text evidence="3">The sequence shown here is derived from an EMBL/GenBank/DDBJ whole genome shotgun (WGS) entry which is preliminary data.</text>
</comment>
<gene>
    <name evidence="2" type="primary">cutC</name>
    <name evidence="3" type="ORF">BSK56_27755</name>
</gene>
<dbReference type="InterPro" id="IPR036822">
    <property type="entry name" value="CutC-like_dom_sf"/>
</dbReference>
<reference evidence="3 4" key="1">
    <citation type="submission" date="2016-10" db="EMBL/GenBank/DDBJ databases">
        <title>Paenibacillus species isolates.</title>
        <authorList>
            <person name="Beno S.M."/>
        </authorList>
    </citation>
    <scope>NUCLEOTIDE SEQUENCE [LARGE SCALE GENOMIC DNA]</scope>
    <source>
        <strain evidence="3 4">FSL H7-0744</strain>
    </source>
</reference>
<evidence type="ECO:0000256" key="2">
    <source>
        <dbReference type="HAMAP-Rule" id="MF_00795"/>
    </source>
</evidence>
<keyword evidence="2" id="KW-0963">Cytoplasm</keyword>
<dbReference type="PANTHER" id="PTHR12598:SF0">
    <property type="entry name" value="COPPER HOMEOSTASIS PROTEIN CUTC HOMOLOG"/>
    <property type="match status" value="1"/>
</dbReference>
<comment type="subcellular location">
    <subcellularLocation>
        <location evidence="2">Cytoplasm</location>
    </subcellularLocation>
</comment>
<organism evidence="3 4">
    <name type="scientific">Paenibacillus borealis</name>
    <dbReference type="NCBI Taxonomy" id="160799"/>
    <lineage>
        <taxon>Bacteria</taxon>
        <taxon>Bacillati</taxon>
        <taxon>Bacillota</taxon>
        <taxon>Bacilli</taxon>
        <taxon>Bacillales</taxon>
        <taxon>Paenibacillaceae</taxon>
        <taxon>Paenibacillus</taxon>
    </lineage>
</organism>
<dbReference type="EMBL" id="MPTB01000047">
    <property type="protein sequence ID" value="OMD41258.1"/>
    <property type="molecule type" value="Genomic_DNA"/>
</dbReference>
<dbReference type="SUPFAM" id="SSF110395">
    <property type="entry name" value="CutC-like"/>
    <property type="match status" value="1"/>
</dbReference>
<dbReference type="RefSeq" id="WP_076113688.1">
    <property type="nucleotide sequence ID" value="NZ_MPTB01000047.1"/>
</dbReference>
<dbReference type="HAMAP" id="MF_00795">
    <property type="entry name" value="CutC"/>
    <property type="match status" value="1"/>
</dbReference>
<dbReference type="InterPro" id="IPR005627">
    <property type="entry name" value="CutC-like"/>
</dbReference>
<dbReference type="Proteomes" id="UP000187412">
    <property type="component" value="Unassembled WGS sequence"/>
</dbReference>
<dbReference type="Gene3D" id="3.20.20.380">
    <property type="entry name" value="Copper homeostasis (CutC) domain"/>
    <property type="match status" value="1"/>
</dbReference>
<comment type="caution">
    <text evidence="2">Once thought to be involved in copper homeostasis, experiments in E.coli have shown this is not the case.</text>
</comment>
<proteinExistence type="inferred from homology"/>
<evidence type="ECO:0000313" key="4">
    <source>
        <dbReference type="Proteomes" id="UP000187412"/>
    </source>
</evidence>
<keyword evidence="4" id="KW-1185">Reference proteome</keyword>
<comment type="similarity">
    <text evidence="1 2">Belongs to the CutC family.</text>
</comment>
<sequence length="231" mass="25231">MLLEVIATTVNDAVLAERHGADRIELISGILEGGLTPSLGLMEGVREAVGIPVRVMVRPHARSFRYDKADVETMLRDIRHIAAIGGLSVVMGMLRRDRTVDEELLKQLLQAADGMEVTFHRAFDEAEDQLEALEILSRYPQVTDILTSGGQRTAPEGAERIAVLERLSSAKSVSILAGSGLTASGLREFLGETAVERVHFGSAVREDSDPLRPIDPGRLQEVRSILDLWGK</sequence>
<dbReference type="PANTHER" id="PTHR12598">
    <property type="entry name" value="COPPER HOMEOSTASIS PROTEIN CUTC"/>
    <property type="match status" value="1"/>
</dbReference>
<dbReference type="Pfam" id="PF03932">
    <property type="entry name" value="CutC"/>
    <property type="match status" value="1"/>
</dbReference>
<name>A0ABX3H0G1_PAEBO</name>
<evidence type="ECO:0000313" key="3">
    <source>
        <dbReference type="EMBL" id="OMD41258.1"/>
    </source>
</evidence>
<evidence type="ECO:0000256" key="1">
    <source>
        <dbReference type="ARBA" id="ARBA00007768"/>
    </source>
</evidence>
<accession>A0ABX3H0G1</accession>